<dbReference type="GO" id="GO:0016020">
    <property type="term" value="C:membrane"/>
    <property type="evidence" value="ECO:0007669"/>
    <property type="project" value="UniProtKB-SubCell"/>
</dbReference>
<evidence type="ECO:0000259" key="9">
    <source>
        <dbReference type="Pfam" id="PF01694"/>
    </source>
</evidence>
<sequence>MSEPASPSEIEQQDEAPEPRREPVFNLPPVVLAVIGICVAVHLIRVYGLTDDQDFALLVRTAFVPIRYSGQFDLDVYAFTSPFTYAFLHGGFAHLAINMVWLAAFGSPLANRFGTFWFSLFFAATGLAAVVLFWAVHPLGQAPLVGASGAISGMMGAAARFGFRIDRSSGKAAFAGAPLPIAEVLRSRGVMTFLGVWMVINLVTGLIGFAPGVDSQIAWEAHIGGFVAGFFGVRLFDRRQQDVHVDEDDRRT</sequence>
<feature type="domain" description="Peptidase S54 rhomboid" evidence="9">
    <location>
        <begin position="83"/>
        <end position="231"/>
    </location>
</feature>
<keyword evidence="10" id="KW-0645">Protease</keyword>
<dbReference type="InterPro" id="IPR022764">
    <property type="entry name" value="Peptidase_S54_rhomboid_dom"/>
</dbReference>
<accession>A0A3A5KY78</accession>
<evidence type="ECO:0000256" key="2">
    <source>
        <dbReference type="ARBA" id="ARBA00009045"/>
    </source>
</evidence>
<evidence type="ECO:0000256" key="8">
    <source>
        <dbReference type="SAM" id="Phobius"/>
    </source>
</evidence>
<dbReference type="RefSeq" id="WP_120015172.1">
    <property type="nucleotide sequence ID" value="NZ_QZWZ01000012.1"/>
</dbReference>
<dbReference type="AlphaFoldDB" id="A0A3A5KY78"/>
<evidence type="ECO:0000256" key="6">
    <source>
        <dbReference type="ARBA" id="ARBA00023136"/>
    </source>
</evidence>
<feature type="transmembrane region" description="Helical" evidence="8">
    <location>
        <begin position="142"/>
        <end position="163"/>
    </location>
</feature>
<dbReference type="InterPro" id="IPR050925">
    <property type="entry name" value="Rhomboid_protease_S54"/>
</dbReference>
<dbReference type="Pfam" id="PF01694">
    <property type="entry name" value="Rhomboid"/>
    <property type="match status" value="1"/>
</dbReference>
<keyword evidence="6 8" id="KW-0472">Membrane</keyword>
<comment type="caution">
    <text evidence="10">The sequence shown here is derived from an EMBL/GenBank/DDBJ whole genome shotgun (WGS) entry which is preliminary data.</text>
</comment>
<comment type="subcellular location">
    <subcellularLocation>
        <location evidence="1">Membrane</location>
        <topology evidence="1">Multi-pass membrane protein</topology>
    </subcellularLocation>
</comment>
<dbReference type="OrthoDB" id="9797190at2"/>
<evidence type="ECO:0000256" key="7">
    <source>
        <dbReference type="SAM" id="MobiDB-lite"/>
    </source>
</evidence>
<feature type="transmembrane region" description="Helical" evidence="8">
    <location>
        <begin position="116"/>
        <end position="136"/>
    </location>
</feature>
<dbReference type="SUPFAM" id="SSF144091">
    <property type="entry name" value="Rhomboid-like"/>
    <property type="match status" value="1"/>
</dbReference>
<feature type="region of interest" description="Disordered" evidence="7">
    <location>
        <begin position="1"/>
        <end position="20"/>
    </location>
</feature>
<proteinExistence type="inferred from homology"/>
<dbReference type="EMBL" id="QZWZ01000012">
    <property type="protein sequence ID" value="RJT38434.1"/>
    <property type="molecule type" value="Genomic_DNA"/>
</dbReference>
<gene>
    <name evidence="10" type="ORF">D3227_16515</name>
</gene>
<feature type="transmembrane region" description="Helical" evidence="8">
    <location>
        <begin position="83"/>
        <end position="104"/>
    </location>
</feature>
<evidence type="ECO:0000256" key="3">
    <source>
        <dbReference type="ARBA" id="ARBA00022692"/>
    </source>
</evidence>
<evidence type="ECO:0000313" key="11">
    <source>
        <dbReference type="Proteomes" id="UP000272706"/>
    </source>
</evidence>
<reference evidence="10 11" key="1">
    <citation type="submission" date="2018-09" db="EMBL/GenBank/DDBJ databases">
        <title>Mesorhizobium carmichaelinearum sp. nov. isolated from Carmichaelinea spp. root nodules in New Zealand.</title>
        <authorList>
            <person name="De Meyer S.E."/>
        </authorList>
    </citation>
    <scope>NUCLEOTIDE SEQUENCE [LARGE SCALE GENOMIC DNA]</scope>
    <source>
        <strain evidence="10 11">ICMP19557</strain>
    </source>
</reference>
<dbReference type="Gene3D" id="1.20.1540.10">
    <property type="entry name" value="Rhomboid-like"/>
    <property type="match status" value="1"/>
</dbReference>
<dbReference type="GO" id="GO:0006508">
    <property type="term" value="P:proteolysis"/>
    <property type="evidence" value="ECO:0007669"/>
    <property type="project" value="UniProtKB-KW"/>
</dbReference>
<keyword evidence="5 8" id="KW-1133">Transmembrane helix</keyword>
<name>A0A3A5KY78_9HYPH</name>
<dbReference type="InterPro" id="IPR035952">
    <property type="entry name" value="Rhomboid-like_sf"/>
</dbReference>
<evidence type="ECO:0000313" key="10">
    <source>
        <dbReference type="EMBL" id="RJT38434.1"/>
    </source>
</evidence>
<feature type="transmembrane region" description="Helical" evidence="8">
    <location>
        <begin position="30"/>
        <end position="48"/>
    </location>
</feature>
<feature type="transmembrane region" description="Helical" evidence="8">
    <location>
        <begin position="217"/>
        <end position="236"/>
    </location>
</feature>
<dbReference type="GO" id="GO:0004252">
    <property type="term" value="F:serine-type endopeptidase activity"/>
    <property type="evidence" value="ECO:0007669"/>
    <property type="project" value="InterPro"/>
</dbReference>
<protein>
    <submittedName>
        <fullName evidence="10">Rhomboid family intramembrane serine protease</fullName>
    </submittedName>
</protein>
<evidence type="ECO:0000256" key="5">
    <source>
        <dbReference type="ARBA" id="ARBA00022989"/>
    </source>
</evidence>
<evidence type="ECO:0000256" key="1">
    <source>
        <dbReference type="ARBA" id="ARBA00004141"/>
    </source>
</evidence>
<dbReference type="PANTHER" id="PTHR43731">
    <property type="entry name" value="RHOMBOID PROTEASE"/>
    <property type="match status" value="1"/>
</dbReference>
<keyword evidence="4" id="KW-0378">Hydrolase</keyword>
<organism evidence="10 11">
    <name type="scientific">Mesorhizobium waimense</name>
    <dbReference type="NCBI Taxonomy" id="1300307"/>
    <lineage>
        <taxon>Bacteria</taxon>
        <taxon>Pseudomonadati</taxon>
        <taxon>Pseudomonadota</taxon>
        <taxon>Alphaproteobacteria</taxon>
        <taxon>Hyphomicrobiales</taxon>
        <taxon>Phyllobacteriaceae</taxon>
        <taxon>Mesorhizobium</taxon>
    </lineage>
</organism>
<feature type="transmembrane region" description="Helical" evidence="8">
    <location>
        <begin position="190"/>
        <end position="211"/>
    </location>
</feature>
<keyword evidence="3 8" id="KW-0812">Transmembrane</keyword>
<comment type="similarity">
    <text evidence="2">Belongs to the peptidase S54 family.</text>
</comment>
<dbReference type="PANTHER" id="PTHR43731:SF14">
    <property type="entry name" value="PRESENILIN-ASSOCIATED RHOMBOID-LIKE PROTEIN, MITOCHONDRIAL"/>
    <property type="match status" value="1"/>
</dbReference>
<dbReference type="Proteomes" id="UP000272706">
    <property type="component" value="Unassembled WGS sequence"/>
</dbReference>
<evidence type="ECO:0000256" key="4">
    <source>
        <dbReference type="ARBA" id="ARBA00022801"/>
    </source>
</evidence>
<keyword evidence="11" id="KW-1185">Reference proteome</keyword>